<comment type="caution">
    <text evidence="2">The sequence shown here is derived from an EMBL/GenBank/DDBJ whole genome shotgun (WGS) entry which is preliminary data.</text>
</comment>
<feature type="chain" id="PRO_5009182394" evidence="1">
    <location>
        <begin position="20"/>
        <end position="373"/>
    </location>
</feature>
<reference evidence="2 3" key="1">
    <citation type="submission" date="2016-08" db="EMBL/GenBank/DDBJ databases">
        <title>Characterization and recognition of Brachyspira hampsonii sp. nov., a novel intestinal spirochete that is pathogenic to pigs.</title>
        <authorList>
            <person name="Mirajkar N."/>
            <person name="La T."/>
            <person name="Phillips N."/>
            <person name="Hampson D."/>
            <person name="Gebhart C."/>
        </authorList>
    </citation>
    <scope>NUCLEOTIDE SEQUENCE [LARGE SCALE GENOMIC DNA]</scope>
    <source>
        <strain evidence="2 3">P280/1</strain>
    </source>
</reference>
<name>A0A1E5NIR8_9SPIR</name>
<gene>
    <name evidence="2" type="ORF">BFL38_11505</name>
</gene>
<proteinExistence type="predicted"/>
<keyword evidence="1" id="KW-0732">Signal</keyword>
<feature type="signal peptide" evidence="1">
    <location>
        <begin position="1"/>
        <end position="19"/>
    </location>
</feature>
<sequence length="373" mass="43446">MKKIFVMLLFNIMYISAFADSTNITKHLFFTLEGTIDKYPITINIHIQDPDNITENKKSNIDGYYKYNNVNTPIPINGQIDKNTIKFTAFDYDNSDKKEEFSFKINNSQLNNIIDLGNGKKNISLKGSWQNNNKKLSCNIDTVKPLGDKIHTVYDIKVSKEYKDNTYGLSALYIENLKSSIYEGKIINKINNTNEMIKKINDDILQVNLNNEEEIFYEVNFYNFDNKVFNDNILCFTSRTEYYYGGPYPDTAISLLTLDINKLETKILTLSDFVNDSYKFRKTLQSEIDKYYKEIGEDDFTIDVINKPDSFYAENLMSKNVSINGYSDGISLHIRFELPHVVRALDDFEISFEKLKPYLKKNIYSLLLLFSYK</sequence>
<dbReference type="AlphaFoldDB" id="A0A1E5NIR8"/>
<dbReference type="EMBL" id="MDCO01000001">
    <property type="protein sequence ID" value="OEJ16071.1"/>
    <property type="molecule type" value="Genomic_DNA"/>
</dbReference>
<protein>
    <submittedName>
        <fullName evidence="2">Uncharacterized protein</fullName>
    </submittedName>
</protein>
<evidence type="ECO:0000313" key="3">
    <source>
        <dbReference type="Proteomes" id="UP000095247"/>
    </source>
</evidence>
<dbReference type="Proteomes" id="UP000095247">
    <property type="component" value="Unassembled WGS sequence"/>
</dbReference>
<accession>A0A1E5NIR8</accession>
<dbReference type="RefSeq" id="WP_069725530.1">
    <property type="nucleotide sequence ID" value="NZ_MDCO01000001.1"/>
</dbReference>
<organism evidence="2 3">
    <name type="scientific">Brachyspira hampsonii</name>
    <dbReference type="NCBI Taxonomy" id="1287055"/>
    <lineage>
        <taxon>Bacteria</taxon>
        <taxon>Pseudomonadati</taxon>
        <taxon>Spirochaetota</taxon>
        <taxon>Spirochaetia</taxon>
        <taxon>Brachyspirales</taxon>
        <taxon>Brachyspiraceae</taxon>
        <taxon>Brachyspira</taxon>
    </lineage>
</organism>
<evidence type="ECO:0000313" key="2">
    <source>
        <dbReference type="EMBL" id="OEJ16071.1"/>
    </source>
</evidence>
<evidence type="ECO:0000256" key="1">
    <source>
        <dbReference type="SAM" id="SignalP"/>
    </source>
</evidence>